<evidence type="ECO:0000313" key="4">
    <source>
        <dbReference type="Proteomes" id="UP000241890"/>
    </source>
</evidence>
<dbReference type="AlphaFoldDB" id="A0A2R5GI96"/>
<accession>A0A2R5GI96</accession>
<organism evidence="3 4">
    <name type="scientific">Hondaea fermentalgiana</name>
    <dbReference type="NCBI Taxonomy" id="2315210"/>
    <lineage>
        <taxon>Eukaryota</taxon>
        <taxon>Sar</taxon>
        <taxon>Stramenopiles</taxon>
        <taxon>Bigyra</taxon>
        <taxon>Labyrinthulomycetes</taxon>
        <taxon>Thraustochytrida</taxon>
        <taxon>Thraustochytriidae</taxon>
        <taxon>Hondaea</taxon>
    </lineage>
</organism>
<dbReference type="InterPro" id="IPR011893">
    <property type="entry name" value="Selenoprotein_Rdx-typ"/>
</dbReference>
<dbReference type="Pfam" id="PF10262">
    <property type="entry name" value="Rdx"/>
    <property type="match status" value="1"/>
</dbReference>
<protein>
    <submittedName>
        <fullName evidence="3">Selenoprotein W</fullName>
    </submittedName>
</protein>
<evidence type="ECO:0000256" key="1">
    <source>
        <dbReference type="ARBA" id="ARBA00023284"/>
    </source>
</evidence>
<gene>
    <name evidence="3" type="ORF">FCC1311_068402</name>
</gene>
<dbReference type="EMBL" id="BEYU01000079">
    <property type="protein sequence ID" value="GBG30620.1"/>
    <property type="molecule type" value="Genomic_DNA"/>
</dbReference>
<evidence type="ECO:0000256" key="2">
    <source>
        <dbReference type="SAM" id="MobiDB-lite"/>
    </source>
</evidence>
<feature type="compositionally biased region" description="Basic and acidic residues" evidence="2">
    <location>
        <begin position="41"/>
        <end position="71"/>
    </location>
</feature>
<feature type="region of interest" description="Disordered" evidence="2">
    <location>
        <begin position="1"/>
        <end position="129"/>
    </location>
</feature>
<name>A0A2R5GI96_9STRA</name>
<dbReference type="OrthoDB" id="203977at2759"/>
<keyword evidence="1" id="KW-0676">Redox-active center</keyword>
<dbReference type="Gene3D" id="3.40.30.10">
    <property type="entry name" value="Glutaredoxin"/>
    <property type="match status" value="1"/>
</dbReference>
<feature type="compositionally biased region" description="Acidic residues" evidence="2">
    <location>
        <begin position="146"/>
        <end position="159"/>
    </location>
</feature>
<reference evidence="3 4" key="1">
    <citation type="submission" date="2017-12" db="EMBL/GenBank/DDBJ databases">
        <title>Sequencing, de novo assembly and annotation of complete genome of a new Thraustochytrid species, strain FCC1311.</title>
        <authorList>
            <person name="Sedici K."/>
            <person name="Godart F."/>
            <person name="Aiese Cigliano R."/>
            <person name="Sanseverino W."/>
            <person name="Barakat M."/>
            <person name="Ortet P."/>
            <person name="Marechal E."/>
            <person name="Cagnac O."/>
            <person name="Amato A."/>
        </authorList>
    </citation>
    <scope>NUCLEOTIDE SEQUENCE [LARGE SCALE GENOMIC DNA]</scope>
</reference>
<feature type="compositionally biased region" description="Polar residues" evidence="2">
    <location>
        <begin position="25"/>
        <end position="40"/>
    </location>
</feature>
<feature type="compositionally biased region" description="Basic residues" evidence="2">
    <location>
        <begin position="220"/>
        <end position="235"/>
    </location>
</feature>
<dbReference type="Proteomes" id="UP000241890">
    <property type="component" value="Unassembled WGS sequence"/>
</dbReference>
<sequence>MAAGQRGDDGGDGSSRRSRKRTERANYSSFEVQGSTSSDSNLDRLQRKWRDTVQKQQEMRRRASEVEKRYDLDDDSASAAAKDWEDVEDPRKTNSMRARSLRISAKLRQSLARRRRRPTSAPEGKEKRKLMVRFADQVTVRSYEVPQEEEEDVEEEQQDDAASYSLNGEMVLGGPKSPGMSRGHTMMAQQAGVVDGDEFGSVVPDETCALSDRARDLSKKQRRRSKRRNKNSKRVRSPEYTREAEFFDMIQDWCRRELTDVSYEGASIQEFLPRKRASVARDHHIETYAELVRKCKRFVDNEIYEPSSLEQDSSTFAIHTEEIIARYSKYFRALKQQLEEEFGDDVKVVGQEDPGTTGNFEVTLTETGDLLHSKSTRGQGKCQSAAEVQAIVDKIQDFLDSKE</sequence>
<evidence type="ECO:0000313" key="3">
    <source>
        <dbReference type="EMBL" id="GBG30620.1"/>
    </source>
</evidence>
<comment type="caution">
    <text evidence="3">The sequence shown here is derived from an EMBL/GenBank/DDBJ whole genome shotgun (WGS) entry which is preliminary data.</text>
</comment>
<feature type="region of interest" description="Disordered" evidence="2">
    <location>
        <begin position="141"/>
        <end position="183"/>
    </location>
</feature>
<keyword evidence="4" id="KW-1185">Reference proteome</keyword>
<dbReference type="InParanoid" id="A0A2R5GI96"/>
<proteinExistence type="predicted"/>
<feature type="region of interest" description="Disordered" evidence="2">
    <location>
        <begin position="212"/>
        <end position="238"/>
    </location>
</feature>